<dbReference type="GO" id="GO:0005886">
    <property type="term" value="C:plasma membrane"/>
    <property type="evidence" value="ECO:0007669"/>
    <property type="project" value="UniProtKB-SubCell"/>
</dbReference>
<feature type="transmembrane region" description="Helical" evidence="5">
    <location>
        <begin position="92"/>
        <end position="113"/>
    </location>
</feature>
<keyword evidence="2 5" id="KW-0812">Transmembrane</keyword>
<gene>
    <name evidence="7" type="ORF">HT576_13815</name>
</gene>
<protein>
    <submittedName>
        <fullName evidence="7">Carbohydrate ABC transporter permease</fullName>
    </submittedName>
</protein>
<feature type="transmembrane region" description="Helical" evidence="5">
    <location>
        <begin position="278"/>
        <end position="299"/>
    </location>
</feature>
<evidence type="ECO:0000256" key="3">
    <source>
        <dbReference type="ARBA" id="ARBA00022989"/>
    </source>
</evidence>
<dbReference type="Pfam" id="PF00528">
    <property type="entry name" value="BPD_transp_1"/>
    <property type="match status" value="1"/>
</dbReference>
<comment type="similarity">
    <text evidence="5">Belongs to the binding-protein-dependent transport system permease family.</text>
</comment>
<reference evidence="7" key="1">
    <citation type="submission" date="2020-06" db="EMBL/GenBank/DDBJ databases">
        <title>Haloterrigena sp. nov., an extremely halophilic archaeon isolated from a saline sediment.</title>
        <authorList>
            <person name="Liu B.-B."/>
        </authorList>
    </citation>
    <scope>NUCLEOTIDE SEQUENCE</scope>
    <source>
        <strain evidence="7">SYSU A121-1</strain>
    </source>
</reference>
<organism evidence="7 8">
    <name type="scientific">Haloterrigena gelatinilytica</name>
    <dbReference type="NCBI Taxonomy" id="2741724"/>
    <lineage>
        <taxon>Archaea</taxon>
        <taxon>Methanobacteriati</taxon>
        <taxon>Methanobacteriota</taxon>
        <taxon>Stenosarchaea group</taxon>
        <taxon>Halobacteria</taxon>
        <taxon>Halobacteriales</taxon>
        <taxon>Natrialbaceae</taxon>
        <taxon>Haloterrigena</taxon>
    </lineage>
</organism>
<name>A0A8J8GPJ0_9EURY</name>
<keyword evidence="5" id="KW-0813">Transport</keyword>
<dbReference type="RefSeq" id="WP_174702340.1">
    <property type="nucleotide sequence ID" value="NZ_JABURA010000001.1"/>
</dbReference>
<dbReference type="Gene3D" id="1.10.3720.10">
    <property type="entry name" value="MetI-like"/>
    <property type="match status" value="1"/>
</dbReference>
<evidence type="ECO:0000259" key="6">
    <source>
        <dbReference type="PROSITE" id="PS50928"/>
    </source>
</evidence>
<dbReference type="InterPro" id="IPR035906">
    <property type="entry name" value="MetI-like_sf"/>
</dbReference>
<keyword evidence="3 5" id="KW-1133">Transmembrane helix</keyword>
<dbReference type="AlphaFoldDB" id="A0A8J8GPJ0"/>
<dbReference type="InterPro" id="IPR000515">
    <property type="entry name" value="MetI-like"/>
</dbReference>
<dbReference type="SUPFAM" id="SSF161098">
    <property type="entry name" value="MetI-like"/>
    <property type="match status" value="1"/>
</dbReference>
<accession>A0A8J8GPJ0</accession>
<evidence type="ECO:0000313" key="8">
    <source>
        <dbReference type="Proteomes" id="UP000728647"/>
    </source>
</evidence>
<dbReference type="OrthoDB" id="97781at2157"/>
<comment type="caution">
    <text evidence="7">The sequence shown here is derived from an EMBL/GenBank/DDBJ whole genome shotgun (WGS) entry which is preliminary data.</text>
</comment>
<dbReference type="PANTHER" id="PTHR43879">
    <property type="entry name" value="ABC TRANSPORTER PERMEASE PROTEIN"/>
    <property type="match status" value="1"/>
</dbReference>
<feature type="domain" description="ABC transmembrane type-1" evidence="6">
    <location>
        <begin position="88"/>
        <end position="299"/>
    </location>
</feature>
<feature type="transmembrane region" description="Helical" evidence="5">
    <location>
        <begin position="221"/>
        <end position="239"/>
    </location>
</feature>
<dbReference type="PROSITE" id="PS50928">
    <property type="entry name" value="ABC_TM1"/>
    <property type="match status" value="1"/>
</dbReference>
<evidence type="ECO:0000256" key="4">
    <source>
        <dbReference type="ARBA" id="ARBA00023136"/>
    </source>
</evidence>
<evidence type="ECO:0000256" key="2">
    <source>
        <dbReference type="ARBA" id="ARBA00022692"/>
    </source>
</evidence>
<keyword evidence="4 5" id="KW-0472">Membrane</keyword>
<evidence type="ECO:0000313" key="7">
    <source>
        <dbReference type="EMBL" id="NUB92094.1"/>
    </source>
</evidence>
<evidence type="ECO:0000256" key="5">
    <source>
        <dbReference type="RuleBase" id="RU363032"/>
    </source>
</evidence>
<dbReference type="EMBL" id="JABURA010000001">
    <property type="protein sequence ID" value="NUB92094.1"/>
    <property type="molecule type" value="Genomic_DNA"/>
</dbReference>
<dbReference type="Proteomes" id="UP000728647">
    <property type="component" value="Unassembled WGS sequence"/>
</dbReference>
<dbReference type="CDD" id="cd06261">
    <property type="entry name" value="TM_PBP2"/>
    <property type="match status" value="1"/>
</dbReference>
<dbReference type="PANTHER" id="PTHR43879:SF1">
    <property type="entry name" value="GLUCOSE IMPORT SYSTEM PERMEASE PROTEIN GLCU"/>
    <property type="match status" value="1"/>
</dbReference>
<dbReference type="GO" id="GO:0055085">
    <property type="term" value="P:transmembrane transport"/>
    <property type="evidence" value="ECO:0007669"/>
    <property type="project" value="InterPro"/>
</dbReference>
<feature type="transmembrane region" description="Helical" evidence="5">
    <location>
        <begin position="168"/>
        <end position="192"/>
    </location>
</feature>
<proteinExistence type="inferred from homology"/>
<comment type="subcellular location">
    <subcellularLocation>
        <location evidence="5">Cell membrane</location>
        <topology evidence="5">Multi-pass membrane protein</topology>
    </subcellularLocation>
    <subcellularLocation>
        <location evidence="1">Membrane</location>
        <topology evidence="1">Multi-pass membrane protein</topology>
    </subcellularLocation>
</comment>
<feature type="transmembrane region" description="Helical" evidence="5">
    <location>
        <begin position="27"/>
        <end position="44"/>
    </location>
</feature>
<feature type="transmembrane region" description="Helical" evidence="5">
    <location>
        <begin position="125"/>
        <end position="148"/>
    </location>
</feature>
<evidence type="ECO:0000256" key="1">
    <source>
        <dbReference type="ARBA" id="ARBA00004141"/>
    </source>
</evidence>
<sequence length="309" mass="33922">MSEQTVTTEEATTTTEHETGGISIGRVGLYATLIGLVGFYLIPIESGLVTSIKTPTALQETFPFLPPAGSGITVEKWQIAFDYLAPGMVNSMLFTIPSTILCALLGSMAAYGLTLVDWRGQIAVLSLFIAGIFVPYQAVIVPLFQFWSQYMQLGTRLSFLWGLPLLEPHYATILELIITHTAYGIPIVTLLFRSQYKTMSEEMIEAARLDGASVWRVYQRIVLPLSIPMFAVVFIFQFTQIWNEFLFSLTIIGSTNDPAASATLILSGLGQSLEGTDYPLRMAGAFITALPTLLVYVLFADKFAEGVQT</sequence>